<dbReference type="PANTHER" id="PTHR43240:SF20">
    <property type="entry name" value="MEDIUM_LONG-CHAIN ACYL-COA THIOESTERASE YIGI"/>
    <property type="match status" value="1"/>
</dbReference>
<dbReference type="KEGG" id="rah:Rahaq_4236"/>
<evidence type="ECO:0000313" key="3">
    <source>
        <dbReference type="EMBL" id="MFD3226122.1"/>
    </source>
</evidence>
<sequence>MSASSLSHEAALQLIGNIFVYDMPFNRELGLELKRLDCDYAELKFTNQTKLVGNAAQKILHGGVIAAVLDVAAGLVCVTSSLIRRDKPDHPLLEAEMRQRLSKMGTIDLRVDYLRPGRGEYFIASASLIRAGNKVSVARVDLHSDTGIHIATTTATYMVG</sequence>
<evidence type="ECO:0000313" key="5">
    <source>
        <dbReference type="Proteomes" id="UP001598201"/>
    </source>
</evidence>
<dbReference type="Pfam" id="PF03061">
    <property type="entry name" value="4HBT"/>
    <property type="match status" value="1"/>
</dbReference>
<dbReference type="AlphaFoldDB" id="A0A0H3FEV0"/>
<dbReference type="EMBL" id="CP002505">
    <property type="protein sequence ID" value="ADW75822.1"/>
    <property type="molecule type" value="Genomic_DNA"/>
</dbReference>
<dbReference type="OrthoDB" id="9813158at2"/>
<dbReference type="eggNOG" id="COG2050">
    <property type="taxonomic scope" value="Bacteria"/>
</dbReference>
<dbReference type="CDD" id="cd03443">
    <property type="entry name" value="PaaI_thioesterase"/>
    <property type="match status" value="1"/>
</dbReference>
<accession>A0A0H3FEV0</accession>
<dbReference type="InterPro" id="IPR006683">
    <property type="entry name" value="Thioestr_dom"/>
</dbReference>
<dbReference type="RefSeq" id="WP_013577509.1">
    <property type="nucleotide sequence ID" value="NC_015061.1"/>
</dbReference>
<reference evidence="2 4" key="2">
    <citation type="journal article" date="2012" name="J. Bacteriol.">
        <title>Complete Genome Sequence of Rahnella sp. Strain Y9602, a Gammaproteobacterium Isolate from Metal- and Radionuclide-Contaminated Soil.</title>
        <authorList>
            <person name="Martinez R.J."/>
            <person name="Bruce D."/>
            <person name="Detter C."/>
            <person name="Goodwin L.A."/>
            <person name="Han J."/>
            <person name="Han C.S."/>
            <person name="Held B."/>
            <person name="Land M.L."/>
            <person name="Mikhailova N."/>
            <person name="Nolan M."/>
            <person name="Pennacchio L."/>
            <person name="Pitluck S."/>
            <person name="Tapia R."/>
            <person name="Woyke T."/>
            <person name="Sobecky P.A."/>
        </authorList>
    </citation>
    <scope>NUCLEOTIDE SEQUENCE [LARGE SCALE GENOMIC DNA]</scope>
    <source>
        <strain evidence="2 4">Y9602</strain>
    </source>
</reference>
<feature type="domain" description="Thioesterase" evidence="1">
    <location>
        <begin position="58"/>
        <end position="147"/>
    </location>
</feature>
<organism evidence="2 4">
    <name type="scientific">Rahnella sp. (strain Y9602)</name>
    <dbReference type="NCBI Taxonomy" id="2703885"/>
    <lineage>
        <taxon>Bacteria</taxon>
        <taxon>Pseudomonadati</taxon>
        <taxon>Pseudomonadota</taxon>
        <taxon>Gammaproteobacteria</taxon>
        <taxon>Enterobacterales</taxon>
        <taxon>Yersiniaceae</taxon>
        <taxon>Rahnella</taxon>
    </lineage>
</organism>
<evidence type="ECO:0000313" key="4">
    <source>
        <dbReference type="Proteomes" id="UP000007257"/>
    </source>
</evidence>
<dbReference type="PANTHER" id="PTHR43240">
    <property type="entry name" value="1,4-DIHYDROXY-2-NAPHTHOYL-COA THIOESTERASE 1"/>
    <property type="match status" value="1"/>
</dbReference>
<evidence type="ECO:0000259" key="1">
    <source>
        <dbReference type="Pfam" id="PF03061"/>
    </source>
</evidence>
<dbReference type="GO" id="GO:0016790">
    <property type="term" value="F:thiolester hydrolase activity"/>
    <property type="evidence" value="ECO:0007669"/>
    <property type="project" value="UniProtKB-ARBA"/>
</dbReference>
<dbReference type="InterPro" id="IPR029069">
    <property type="entry name" value="HotDog_dom_sf"/>
</dbReference>
<dbReference type="Gene3D" id="3.10.129.10">
    <property type="entry name" value="Hotdog Thioesterase"/>
    <property type="match status" value="1"/>
</dbReference>
<reference evidence="4" key="1">
    <citation type="submission" date="2011-01" db="EMBL/GenBank/DDBJ databases">
        <title>Complete sequence of chromosome of Rahnella sp. Y9602.</title>
        <authorList>
            <consortium name="US DOE Joint Genome Institute"/>
            <person name="Lucas S."/>
            <person name="Copeland A."/>
            <person name="Lapidus A."/>
            <person name="Cheng J.-F."/>
            <person name="Goodwin L."/>
            <person name="Pitluck S."/>
            <person name="Lu M."/>
            <person name="Detter J.C."/>
            <person name="Han C."/>
            <person name="Tapia R."/>
            <person name="Land M."/>
            <person name="Hauser L."/>
            <person name="Kyrpides N."/>
            <person name="Ivanova N."/>
            <person name="Ovchinnikova G."/>
            <person name="Pagani I."/>
            <person name="Sobecky P.A."/>
            <person name="Martinez R.J."/>
            <person name="Woyke T."/>
        </authorList>
    </citation>
    <scope>NUCLEOTIDE SEQUENCE [LARGE SCALE GENOMIC DNA]</scope>
    <source>
        <strain evidence="4">Y9602</strain>
    </source>
</reference>
<dbReference type="Proteomes" id="UP001598201">
    <property type="component" value="Unassembled WGS sequence"/>
</dbReference>
<keyword evidence="5" id="KW-1185">Reference proteome</keyword>
<dbReference type="EMBL" id="JBHUCJ010000073">
    <property type="protein sequence ID" value="MFD3226122.1"/>
    <property type="molecule type" value="Genomic_DNA"/>
</dbReference>
<protein>
    <submittedName>
        <fullName evidence="3">Thioesterase family protein</fullName>
    </submittedName>
    <submittedName>
        <fullName evidence="2">Thioesterase superfamily protein</fullName>
    </submittedName>
</protein>
<dbReference type="SUPFAM" id="SSF54637">
    <property type="entry name" value="Thioesterase/thiol ester dehydrase-isomerase"/>
    <property type="match status" value="1"/>
</dbReference>
<name>A0A0H3FEV0_RAHSY</name>
<evidence type="ECO:0000313" key="2">
    <source>
        <dbReference type="EMBL" id="ADW75822.1"/>
    </source>
</evidence>
<gene>
    <name evidence="2" type="ordered locus">Rahaq_4236</name>
    <name evidence="3" type="ORF">ACFPK4_21475</name>
</gene>
<dbReference type="GeneID" id="95419487"/>
<proteinExistence type="predicted"/>
<reference evidence="3 5" key="3">
    <citation type="submission" date="2024-09" db="EMBL/GenBank/DDBJ databases">
        <title>Genomes of Rahnella.</title>
        <authorList>
            <person name="Mnguni F.C."/>
            <person name="Shin G.Y."/>
            <person name="Coutinho T."/>
        </authorList>
    </citation>
    <scope>NUCLEOTIDE SEQUENCE [LARGE SCALE GENOMIC DNA]</scope>
    <source>
        <strain evidence="3 5">20WA0057</strain>
    </source>
</reference>
<dbReference type="HOGENOM" id="CLU_089876_7_2_6"/>
<dbReference type="Proteomes" id="UP000007257">
    <property type="component" value="Chromosome"/>
</dbReference>
<dbReference type="NCBIfam" id="NF008675">
    <property type="entry name" value="PRK11688.1"/>
    <property type="match status" value="1"/>
</dbReference>